<protein>
    <submittedName>
        <fullName evidence="2">Transporter</fullName>
    </submittedName>
</protein>
<evidence type="ECO:0000313" key="2">
    <source>
        <dbReference type="EMBL" id="MBK1854376.1"/>
    </source>
</evidence>
<gene>
    <name evidence="2" type="ORF">JIN83_05370</name>
</gene>
<feature type="signal peptide" evidence="1">
    <location>
        <begin position="1"/>
        <end position="21"/>
    </location>
</feature>
<accession>A0AAE2SDK6</accession>
<evidence type="ECO:0000256" key="1">
    <source>
        <dbReference type="SAM" id="SignalP"/>
    </source>
</evidence>
<keyword evidence="1" id="KW-0732">Signal</keyword>
<dbReference type="InterPro" id="IPR025737">
    <property type="entry name" value="FApF"/>
</dbReference>
<name>A0AAE2SDK6_9BACT</name>
<dbReference type="Pfam" id="PF13557">
    <property type="entry name" value="Phenol_MetA_deg"/>
    <property type="match status" value="1"/>
</dbReference>
<sequence>MYKNILTTALGAAALTSGVLAGPDAVTLTPPATESGFDQVRRPITNPTLFDLAIPRTQVRPIYIHQSMPNSINSSLGKLALGGDFSVYALQFEYALNERFSIVAMKDGYIDFNPDNTLSNASGFADIAAGVKYAFILDPVKQLAVSGSLTVEFPTGDDDVWQGNGDGAVGLNVAAVKLSGSWQFAGAVGVHLPFDTDAESTTGFASAHVGYNVTDRLYALAEMNWYHVISDGNGENQFTDHVGGAVPSVVGFEGGDLVNFGASNPESNIVTAAIGLRYKLADNADLGIAYEIPLTDEEDGLMEDRITVDLVVTF</sequence>
<feature type="chain" id="PRO_5041986874" evidence="1">
    <location>
        <begin position="22"/>
        <end position="314"/>
    </location>
</feature>
<evidence type="ECO:0000313" key="3">
    <source>
        <dbReference type="Proteomes" id="UP000634206"/>
    </source>
</evidence>
<reference evidence="2" key="1">
    <citation type="submission" date="2021-01" db="EMBL/GenBank/DDBJ databases">
        <title>Modified the classification status of verrucomicrobia.</title>
        <authorList>
            <person name="Feng X."/>
        </authorList>
    </citation>
    <scope>NUCLEOTIDE SEQUENCE</scope>
    <source>
        <strain evidence="2">5K15</strain>
    </source>
</reference>
<dbReference type="RefSeq" id="WP_309488983.1">
    <property type="nucleotide sequence ID" value="NZ_JAENIG010000003.1"/>
</dbReference>
<dbReference type="Proteomes" id="UP000634206">
    <property type="component" value="Unassembled WGS sequence"/>
</dbReference>
<dbReference type="AlphaFoldDB" id="A0AAE2SDK6"/>
<organism evidence="2 3">
    <name type="scientific">Oceaniferula flava</name>
    <dbReference type="NCBI Taxonomy" id="2800421"/>
    <lineage>
        <taxon>Bacteria</taxon>
        <taxon>Pseudomonadati</taxon>
        <taxon>Verrucomicrobiota</taxon>
        <taxon>Verrucomicrobiia</taxon>
        <taxon>Verrucomicrobiales</taxon>
        <taxon>Verrucomicrobiaceae</taxon>
        <taxon>Oceaniferula</taxon>
    </lineage>
</organism>
<proteinExistence type="predicted"/>
<dbReference type="EMBL" id="JAENIG010000003">
    <property type="protein sequence ID" value="MBK1854376.1"/>
    <property type="molecule type" value="Genomic_DNA"/>
</dbReference>
<comment type="caution">
    <text evidence="2">The sequence shown here is derived from an EMBL/GenBank/DDBJ whole genome shotgun (WGS) entry which is preliminary data.</text>
</comment>
<keyword evidence="3" id="KW-1185">Reference proteome</keyword>